<evidence type="ECO:0000313" key="3">
    <source>
        <dbReference type="Proteomes" id="UP000068382"/>
    </source>
</evidence>
<dbReference type="AlphaFoldDB" id="A0A132BZ56"/>
<reference evidence="2 3" key="1">
    <citation type="submission" date="2015-12" db="EMBL/GenBank/DDBJ databases">
        <title>Genome sequence of the marine Rhodobacteraceae strain O3.65, Candidatus Tritonibacter horizontis.</title>
        <authorList>
            <person name="Poehlein A."/>
            <person name="Giebel H.A."/>
            <person name="Voget S."/>
            <person name="Brinkhoff T."/>
        </authorList>
    </citation>
    <scope>NUCLEOTIDE SEQUENCE [LARGE SCALE GENOMIC DNA]</scope>
    <source>
        <strain evidence="2 3">O3.65</strain>
    </source>
</reference>
<proteinExistence type="predicted"/>
<accession>A0A132BZ56</accession>
<gene>
    <name evidence="2" type="ORF">TRIHO_15490</name>
</gene>
<protein>
    <submittedName>
        <fullName evidence="2">Uncharacterized protein</fullName>
    </submittedName>
</protein>
<dbReference type="Proteomes" id="UP000068382">
    <property type="component" value="Unassembled WGS sequence"/>
</dbReference>
<keyword evidence="3" id="KW-1185">Reference proteome</keyword>
<feature type="compositionally biased region" description="Basic and acidic residues" evidence="1">
    <location>
        <begin position="43"/>
        <end position="62"/>
    </location>
</feature>
<dbReference type="RefSeq" id="WP_068241778.1">
    <property type="nucleotide sequence ID" value="NZ_LPUY01000049.1"/>
</dbReference>
<evidence type="ECO:0000256" key="1">
    <source>
        <dbReference type="SAM" id="MobiDB-lite"/>
    </source>
</evidence>
<organism evidence="2 3">
    <name type="scientific">Tritonibacter horizontis</name>
    <dbReference type="NCBI Taxonomy" id="1768241"/>
    <lineage>
        <taxon>Bacteria</taxon>
        <taxon>Pseudomonadati</taxon>
        <taxon>Pseudomonadota</taxon>
        <taxon>Alphaproteobacteria</taxon>
        <taxon>Rhodobacterales</taxon>
        <taxon>Paracoccaceae</taxon>
        <taxon>Tritonibacter</taxon>
    </lineage>
</organism>
<name>A0A132BZ56_9RHOB</name>
<feature type="region of interest" description="Disordered" evidence="1">
    <location>
        <begin position="23"/>
        <end position="62"/>
    </location>
</feature>
<sequence>MKNQNPYVSPQLKCVGRVEDVTQFGHGKGKGKHGWGHSKGKGWGHDKAKGKGHDRDAFDAFS</sequence>
<comment type="caution">
    <text evidence="2">The sequence shown here is derived from an EMBL/GenBank/DDBJ whole genome shotgun (WGS) entry which is preliminary data.</text>
</comment>
<dbReference type="EMBL" id="LPUY01000049">
    <property type="protein sequence ID" value="KUP93526.1"/>
    <property type="molecule type" value="Genomic_DNA"/>
</dbReference>
<feature type="compositionally biased region" description="Basic residues" evidence="1">
    <location>
        <begin position="27"/>
        <end position="42"/>
    </location>
</feature>
<evidence type="ECO:0000313" key="2">
    <source>
        <dbReference type="EMBL" id="KUP93526.1"/>
    </source>
</evidence>